<evidence type="ECO:0000256" key="8">
    <source>
        <dbReference type="SAM" id="SignalP"/>
    </source>
</evidence>
<evidence type="ECO:0000256" key="7">
    <source>
        <dbReference type="ARBA" id="ARBA00023237"/>
    </source>
</evidence>
<dbReference type="SUPFAM" id="SSF56935">
    <property type="entry name" value="Porins"/>
    <property type="match status" value="1"/>
</dbReference>
<dbReference type="EMBL" id="JAFMPP010000006">
    <property type="protein sequence ID" value="MBO0662784.1"/>
    <property type="molecule type" value="Genomic_DNA"/>
</dbReference>
<proteinExistence type="inferred from homology"/>
<dbReference type="RefSeq" id="WP_207257568.1">
    <property type="nucleotide sequence ID" value="NZ_JAFMPP010000006.1"/>
</dbReference>
<comment type="subcellular location">
    <subcellularLocation>
        <location evidence="1">Cell outer membrane</location>
        <topology evidence="1">Multi-pass membrane protein</topology>
    </subcellularLocation>
</comment>
<organism evidence="9 10">
    <name type="scientific">Jiella flava</name>
    <dbReference type="NCBI Taxonomy" id="2816857"/>
    <lineage>
        <taxon>Bacteria</taxon>
        <taxon>Pseudomonadati</taxon>
        <taxon>Pseudomonadota</taxon>
        <taxon>Alphaproteobacteria</taxon>
        <taxon>Hyphomicrobiales</taxon>
        <taxon>Aurantimonadaceae</taxon>
        <taxon>Jiella</taxon>
    </lineage>
</organism>
<evidence type="ECO:0000256" key="3">
    <source>
        <dbReference type="ARBA" id="ARBA00022452"/>
    </source>
</evidence>
<keyword evidence="4" id="KW-0812">Transmembrane</keyword>
<dbReference type="Proteomes" id="UP000664122">
    <property type="component" value="Unassembled WGS sequence"/>
</dbReference>
<feature type="chain" id="PRO_5036931400" evidence="8">
    <location>
        <begin position="25"/>
        <end position="428"/>
    </location>
</feature>
<keyword evidence="7" id="KW-0998">Cell outer membrane</keyword>
<sequence length="428" mass="44763">MGLARKRISIAALVVALSGSSALAGGFQRGTADTDILFEPGTVNSRASITYIDPQRGFTSLNGVDGDYSTYTGDYGIPSYAVAVGNDMIGCAGTATEPFAANADYSGLPGGALPAQVSSTQSMSTADRTNFAAASSIARVQKLSFKSSEFGLTCRLSYTSGSSRYSLLGGAFVEDFHFEGTSLGSTYLAPGVPFTVATSRIDVESDGAYKPGFRIGAAYEIPEYALRIQAMYRSEVKHDDISGDGTVTILSSLVPTLPAGTVIPVNSFLSEAISPQSVEIKAQTGIAPGWLVLGSFRWTDWSTNQVSVSSISNAAAGISSSSYAPYHWRDGYTAQIGVGHAFTDQISAALGVGYDRGVSTGSETTYTDLYTLVGGLSYKPAKAVDIRFGGVVGYWTDGSQSISKGSYYNATVGNDMVYGLNASLKISF</sequence>
<evidence type="ECO:0000256" key="5">
    <source>
        <dbReference type="ARBA" id="ARBA00022729"/>
    </source>
</evidence>
<gene>
    <name evidence="9" type="ORF">J1C48_09355</name>
</gene>
<keyword evidence="10" id="KW-1185">Reference proteome</keyword>
<evidence type="ECO:0000313" key="10">
    <source>
        <dbReference type="Proteomes" id="UP000664122"/>
    </source>
</evidence>
<dbReference type="GO" id="GO:0009279">
    <property type="term" value="C:cell outer membrane"/>
    <property type="evidence" value="ECO:0007669"/>
    <property type="project" value="UniProtKB-SubCell"/>
</dbReference>
<dbReference type="Pfam" id="PF03349">
    <property type="entry name" value="Toluene_X"/>
    <property type="match status" value="1"/>
</dbReference>
<evidence type="ECO:0000256" key="2">
    <source>
        <dbReference type="ARBA" id="ARBA00008163"/>
    </source>
</evidence>
<dbReference type="GO" id="GO:0015483">
    <property type="term" value="F:long-chain fatty acid transporting porin activity"/>
    <property type="evidence" value="ECO:0007669"/>
    <property type="project" value="TreeGrafter"/>
</dbReference>
<comment type="caution">
    <text evidence="9">The sequence shown here is derived from an EMBL/GenBank/DDBJ whole genome shotgun (WGS) entry which is preliminary data.</text>
</comment>
<keyword evidence="6" id="KW-0472">Membrane</keyword>
<dbReference type="PANTHER" id="PTHR35093">
    <property type="entry name" value="OUTER MEMBRANE PROTEIN NMB0088-RELATED"/>
    <property type="match status" value="1"/>
</dbReference>
<accession>A0A939FXN6</accession>
<dbReference type="PANTHER" id="PTHR35093:SF8">
    <property type="entry name" value="OUTER MEMBRANE PROTEIN NMB0088-RELATED"/>
    <property type="match status" value="1"/>
</dbReference>
<evidence type="ECO:0000256" key="1">
    <source>
        <dbReference type="ARBA" id="ARBA00004571"/>
    </source>
</evidence>
<comment type="similarity">
    <text evidence="2">Belongs to the OmpP1/FadL family.</text>
</comment>
<protein>
    <submittedName>
        <fullName evidence="9">Outer membrane protein transport protein</fullName>
    </submittedName>
</protein>
<name>A0A939FXN6_9HYPH</name>
<evidence type="ECO:0000313" key="9">
    <source>
        <dbReference type="EMBL" id="MBO0662784.1"/>
    </source>
</evidence>
<evidence type="ECO:0000256" key="6">
    <source>
        <dbReference type="ARBA" id="ARBA00023136"/>
    </source>
</evidence>
<evidence type="ECO:0000256" key="4">
    <source>
        <dbReference type="ARBA" id="ARBA00022692"/>
    </source>
</evidence>
<feature type="signal peptide" evidence="8">
    <location>
        <begin position="1"/>
        <end position="24"/>
    </location>
</feature>
<dbReference type="InterPro" id="IPR005017">
    <property type="entry name" value="OMPP1/FadL/TodX"/>
</dbReference>
<keyword evidence="3" id="KW-1134">Transmembrane beta strand</keyword>
<keyword evidence="5 8" id="KW-0732">Signal</keyword>
<dbReference type="Gene3D" id="2.40.160.60">
    <property type="entry name" value="Outer membrane protein transport protein (OMPP1/FadL/TodX)"/>
    <property type="match status" value="1"/>
</dbReference>
<reference evidence="9" key="1">
    <citation type="submission" date="2021-03" db="EMBL/GenBank/DDBJ databases">
        <title>Whole genome sequence of Jiella sp. CQZ9-1.</title>
        <authorList>
            <person name="Tuo L."/>
        </authorList>
    </citation>
    <scope>NUCLEOTIDE SEQUENCE</scope>
    <source>
        <strain evidence="9">CQZ9-1</strain>
    </source>
</reference>
<dbReference type="AlphaFoldDB" id="A0A939FXN6"/>